<keyword evidence="1" id="KW-0233">DNA recombination</keyword>
<sequence>MEGLKIKDFRYHALRHTFTSYLIMNGVNFTTVKELLGNKNIKMTLWYSLFKS</sequence>
<gene>
    <name evidence="3" type="ORF">ENM15_04140</name>
</gene>
<dbReference type="InterPro" id="IPR011010">
    <property type="entry name" value="DNA_brk_join_enz"/>
</dbReference>
<protein>
    <recommendedName>
        <fullName evidence="2">Tyr recombinase domain-containing protein</fullName>
    </recommendedName>
</protein>
<evidence type="ECO:0000259" key="2">
    <source>
        <dbReference type="Pfam" id="PF00589"/>
    </source>
</evidence>
<dbReference type="EMBL" id="DRWR01000075">
    <property type="protein sequence ID" value="HHQ15986.1"/>
    <property type="molecule type" value="Genomic_DNA"/>
</dbReference>
<dbReference type="Pfam" id="PF00589">
    <property type="entry name" value="Phage_integrase"/>
    <property type="match status" value="1"/>
</dbReference>
<dbReference type="InterPro" id="IPR013762">
    <property type="entry name" value="Integrase-like_cat_sf"/>
</dbReference>
<evidence type="ECO:0000313" key="3">
    <source>
        <dbReference type="EMBL" id="HHQ15986.1"/>
    </source>
</evidence>
<dbReference type="Gene3D" id="1.10.443.10">
    <property type="entry name" value="Intergrase catalytic core"/>
    <property type="match status" value="1"/>
</dbReference>
<dbReference type="GO" id="GO:0006310">
    <property type="term" value="P:DNA recombination"/>
    <property type="evidence" value="ECO:0007669"/>
    <property type="project" value="UniProtKB-KW"/>
</dbReference>
<reference evidence="3" key="1">
    <citation type="journal article" date="2020" name="mSystems">
        <title>Genome- and Community-Level Interaction Insights into Carbon Utilization and Element Cycling Functions of Hydrothermarchaeota in Hydrothermal Sediment.</title>
        <authorList>
            <person name="Zhou Z."/>
            <person name="Liu Y."/>
            <person name="Xu W."/>
            <person name="Pan J."/>
            <person name="Luo Z.H."/>
            <person name="Li M."/>
        </authorList>
    </citation>
    <scope>NUCLEOTIDE SEQUENCE [LARGE SCALE GENOMIC DNA]</scope>
    <source>
        <strain evidence="3">SpSt-106</strain>
    </source>
</reference>
<evidence type="ECO:0000256" key="1">
    <source>
        <dbReference type="ARBA" id="ARBA00023172"/>
    </source>
</evidence>
<feature type="domain" description="Tyr recombinase" evidence="2">
    <location>
        <begin position="4"/>
        <end position="47"/>
    </location>
</feature>
<comment type="caution">
    <text evidence="3">The sequence shown here is derived from an EMBL/GenBank/DDBJ whole genome shotgun (WGS) entry which is preliminary data.</text>
</comment>
<dbReference type="InterPro" id="IPR002104">
    <property type="entry name" value="Integrase_catalytic"/>
</dbReference>
<dbReference type="SUPFAM" id="SSF56349">
    <property type="entry name" value="DNA breaking-rejoining enzymes"/>
    <property type="match status" value="1"/>
</dbReference>
<dbReference type="GO" id="GO:0003677">
    <property type="term" value="F:DNA binding"/>
    <property type="evidence" value="ECO:0007669"/>
    <property type="project" value="InterPro"/>
</dbReference>
<accession>A0A7V5XGF2</accession>
<dbReference type="AlphaFoldDB" id="A0A7V5XGF2"/>
<organism evidence="3">
    <name type="scientific">Thermodesulfobacterium geofontis</name>
    <dbReference type="NCBI Taxonomy" id="1295609"/>
    <lineage>
        <taxon>Bacteria</taxon>
        <taxon>Pseudomonadati</taxon>
        <taxon>Thermodesulfobacteriota</taxon>
        <taxon>Thermodesulfobacteria</taxon>
        <taxon>Thermodesulfobacteriales</taxon>
        <taxon>Thermodesulfobacteriaceae</taxon>
        <taxon>Thermodesulfobacterium</taxon>
    </lineage>
</organism>
<name>A0A7V5XGF2_9BACT</name>
<proteinExistence type="predicted"/>
<dbReference type="GO" id="GO:0015074">
    <property type="term" value="P:DNA integration"/>
    <property type="evidence" value="ECO:0007669"/>
    <property type="project" value="InterPro"/>
</dbReference>